<sequence>MSEDSILQLYKRNFEEPNSIEVAESAKMGGNVSIRAGLSKILSLVSGVNAKGQGSVEGSRSKSQTKVFEDTKWDQMLSMLDEIFNSEEIPDISEIEDTTEPVSESLISFSVPVEVSTEPDEDISIYQALKWNEGRDGQPVMIRVTHQSDDLYITGVTSPENWISRSGMVNIFESGLPEASENTMDEELSGVLHPIHIRERNGTTIITAQYLFLSPGSVQTEWLSK</sequence>
<dbReference type="GeneID" id="67209882"/>
<gene>
    <name evidence="1" type="ORF">ACFFOL_08895</name>
</gene>
<keyword evidence="2" id="KW-1185">Reference proteome</keyword>
<accession>A0ABD5MKK5</accession>
<dbReference type="AlphaFoldDB" id="A0ABD5MKK5"/>
<dbReference type="Proteomes" id="UP001589595">
    <property type="component" value="Unassembled WGS sequence"/>
</dbReference>
<dbReference type="EMBL" id="JBHMAJ010000006">
    <property type="protein sequence ID" value="MFB9824280.1"/>
    <property type="molecule type" value="Genomic_DNA"/>
</dbReference>
<organism evidence="1 2">
    <name type="scientific">Halobaculum roseum</name>
    <dbReference type="NCBI Taxonomy" id="2175149"/>
    <lineage>
        <taxon>Archaea</taxon>
        <taxon>Methanobacteriati</taxon>
        <taxon>Methanobacteriota</taxon>
        <taxon>Stenosarchaea group</taxon>
        <taxon>Halobacteria</taxon>
        <taxon>Halobacteriales</taxon>
        <taxon>Haloferacaceae</taxon>
        <taxon>Halobaculum</taxon>
    </lineage>
</organism>
<protein>
    <submittedName>
        <fullName evidence="1">Uncharacterized protein</fullName>
    </submittedName>
</protein>
<name>A0ABD5MKK5_9EURY</name>
<reference evidence="1" key="1">
    <citation type="submission" date="2024-09" db="EMBL/GenBank/DDBJ databases">
        <authorList>
            <person name="Sun Q."/>
        </authorList>
    </citation>
    <scope>NUCLEOTIDE SEQUENCE [LARGE SCALE GENOMIC DNA]</scope>
    <source>
        <strain evidence="1">JCM 31273</strain>
    </source>
</reference>
<evidence type="ECO:0000313" key="2">
    <source>
        <dbReference type="Proteomes" id="UP001589595"/>
    </source>
</evidence>
<proteinExistence type="predicted"/>
<dbReference type="RefSeq" id="WP_222922575.1">
    <property type="nucleotide sequence ID" value="NZ_CP082286.1"/>
</dbReference>
<evidence type="ECO:0000313" key="1">
    <source>
        <dbReference type="EMBL" id="MFB9824280.1"/>
    </source>
</evidence>
<comment type="caution">
    <text evidence="1">The sequence shown here is derived from an EMBL/GenBank/DDBJ whole genome shotgun (WGS) entry which is preliminary data.</text>
</comment>